<accession>A0ABV0BGT4</accession>
<protein>
    <submittedName>
        <fullName evidence="1">Uncharacterized protein</fullName>
    </submittedName>
</protein>
<dbReference type="RefSeq" id="WP_346248623.1">
    <property type="nucleotide sequence ID" value="NZ_JBDIZK010000015.1"/>
</dbReference>
<organism evidence="1 2">
    <name type="scientific">Sphingomonas rustica</name>
    <dbReference type="NCBI Taxonomy" id="3103142"/>
    <lineage>
        <taxon>Bacteria</taxon>
        <taxon>Pseudomonadati</taxon>
        <taxon>Pseudomonadota</taxon>
        <taxon>Alphaproteobacteria</taxon>
        <taxon>Sphingomonadales</taxon>
        <taxon>Sphingomonadaceae</taxon>
        <taxon>Sphingomonas</taxon>
    </lineage>
</organism>
<name>A0ABV0BGT4_9SPHN</name>
<proteinExistence type="predicted"/>
<keyword evidence="2" id="KW-1185">Reference proteome</keyword>
<reference evidence="1 2" key="1">
    <citation type="submission" date="2024-05" db="EMBL/GenBank/DDBJ databases">
        <title>Sphingomonas sp. HF-S3 16S ribosomal RNA gene Genome sequencing and assembly.</title>
        <authorList>
            <person name="Lee H."/>
        </authorList>
    </citation>
    <scope>NUCLEOTIDE SEQUENCE [LARGE SCALE GENOMIC DNA]</scope>
    <source>
        <strain evidence="1 2">HF-S3</strain>
    </source>
</reference>
<gene>
    <name evidence="1" type="ORF">TPR58_20560</name>
</gene>
<evidence type="ECO:0000313" key="2">
    <source>
        <dbReference type="Proteomes" id="UP001427805"/>
    </source>
</evidence>
<comment type="caution">
    <text evidence="1">The sequence shown here is derived from an EMBL/GenBank/DDBJ whole genome shotgun (WGS) entry which is preliminary data.</text>
</comment>
<evidence type="ECO:0000313" key="1">
    <source>
        <dbReference type="EMBL" id="MEN3749577.1"/>
    </source>
</evidence>
<sequence>MTSRLALWNMAVAELPADRIDTIDDVSIEAAQCREQYRPALEMLLEDHGYDFAIRRAVLAEIANDRPAEWAHAYALPHDLAMPRHLLRYSADDVSADGGRWSWRGRLRGGEAGEPYRIAGGVLYADLPAATLEYVTNAPDEARFPARFARALALELAARIVMPIKKDRARQGELMQLAEVARERAKASDMNRDRETPGDFVAEVQLARIGLGRA</sequence>
<dbReference type="EMBL" id="JBDIZK010000015">
    <property type="protein sequence ID" value="MEN3749577.1"/>
    <property type="molecule type" value="Genomic_DNA"/>
</dbReference>
<dbReference type="Proteomes" id="UP001427805">
    <property type="component" value="Unassembled WGS sequence"/>
</dbReference>